<dbReference type="PANTHER" id="PTHR12496">
    <property type="entry name" value="CGI-41 METHYLTRANSFERASE"/>
    <property type="match status" value="1"/>
</dbReference>
<accession>A0A4P9Z460</accession>
<feature type="non-terminal residue" evidence="2">
    <location>
        <position position="182"/>
    </location>
</feature>
<keyword evidence="2" id="KW-0808">Transferase</keyword>
<gene>
    <name evidence="2" type="ORF">SYNPS1DRAFT_3663</name>
</gene>
<evidence type="ECO:0000313" key="3">
    <source>
        <dbReference type="Proteomes" id="UP000278143"/>
    </source>
</evidence>
<dbReference type="GO" id="GO:0008168">
    <property type="term" value="F:methyltransferase activity"/>
    <property type="evidence" value="ECO:0007669"/>
    <property type="project" value="UniProtKB-KW"/>
</dbReference>
<protein>
    <submittedName>
        <fullName evidence="2">Methyltransferase domain-containing protein</fullName>
    </submittedName>
</protein>
<dbReference type="InterPro" id="IPR052220">
    <property type="entry name" value="METTL25"/>
</dbReference>
<dbReference type="OrthoDB" id="10258156at2759"/>
<evidence type="ECO:0000313" key="2">
    <source>
        <dbReference type="EMBL" id="RKP26842.1"/>
    </source>
</evidence>
<evidence type="ECO:0000259" key="1">
    <source>
        <dbReference type="Pfam" id="PF13679"/>
    </source>
</evidence>
<organism evidence="2 3">
    <name type="scientific">Syncephalis pseudoplumigaleata</name>
    <dbReference type="NCBI Taxonomy" id="1712513"/>
    <lineage>
        <taxon>Eukaryota</taxon>
        <taxon>Fungi</taxon>
        <taxon>Fungi incertae sedis</taxon>
        <taxon>Zoopagomycota</taxon>
        <taxon>Zoopagomycotina</taxon>
        <taxon>Zoopagomycetes</taxon>
        <taxon>Zoopagales</taxon>
        <taxon>Piptocephalidaceae</taxon>
        <taxon>Syncephalis</taxon>
    </lineage>
</organism>
<dbReference type="GO" id="GO:0032259">
    <property type="term" value="P:methylation"/>
    <property type="evidence" value="ECO:0007669"/>
    <property type="project" value="UniProtKB-KW"/>
</dbReference>
<dbReference type="InterPro" id="IPR025714">
    <property type="entry name" value="Methyltranfer_dom"/>
</dbReference>
<proteinExistence type="predicted"/>
<dbReference type="Pfam" id="PF13679">
    <property type="entry name" value="Methyltransf_32"/>
    <property type="match status" value="1"/>
</dbReference>
<dbReference type="PANTHER" id="PTHR12496:SF0">
    <property type="entry name" value="METHYLTRANSFERASE DOMAIN-CONTAINING PROTEIN"/>
    <property type="match status" value="1"/>
</dbReference>
<name>A0A4P9Z460_9FUNG</name>
<feature type="domain" description="Methyltransferase" evidence="1">
    <location>
        <begin position="12"/>
        <end position="181"/>
    </location>
</feature>
<keyword evidence="2" id="KW-0489">Methyltransferase</keyword>
<sequence>ISEHVLYGMNPKKIHEVERLAWMIAQLARSREIRQIVDLGSGQGYLSRSLAYQYGLDVLAMDADNVQTCGAQRYQAQAERHGIHSNTADASDDAIASTARGRLIHATHLVTERSLNELLQAIHKEDSDHWRGEGDASEGSAQPWLLCGLHTCGDLGASSLRLFVESDARILVNVGCCYNLLT</sequence>
<keyword evidence="3" id="KW-1185">Reference proteome</keyword>
<dbReference type="InterPro" id="IPR029063">
    <property type="entry name" value="SAM-dependent_MTases_sf"/>
</dbReference>
<dbReference type="Gene3D" id="3.40.50.150">
    <property type="entry name" value="Vaccinia Virus protein VP39"/>
    <property type="match status" value="1"/>
</dbReference>
<dbReference type="EMBL" id="KZ989322">
    <property type="protein sequence ID" value="RKP26842.1"/>
    <property type="molecule type" value="Genomic_DNA"/>
</dbReference>
<dbReference type="SUPFAM" id="SSF53335">
    <property type="entry name" value="S-adenosyl-L-methionine-dependent methyltransferases"/>
    <property type="match status" value="1"/>
</dbReference>
<reference evidence="3" key="1">
    <citation type="journal article" date="2018" name="Nat. Microbiol.">
        <title>Leveraging single-cell genomics to expand the fungal tree of life.</title>
        <authorList>
            <person name="Ahrendt S.R."/>
            <person name="Quandt C.A."/>
            <person name="Ciobanu D."/>
            <person name="Clum A."/>
            <person name="Salamov A."/>
            <person name="Andreopoulos B."/>
            <person name="Cheng J.F."/>
            <person name="Woyke T."/>
            <person name="Pelin A."/>
            <person name="Henrissat B."/>
            <person name="Reynolds N.K."/>
            <person name="Benny G.L."/>
            <person name="Smith M.E."/>
            <person name="James T.Y."/>
            <person name="Grigoriev I.V."/>
        </authorList>
    </citation>
    <scope>NUCLEOTIDE SEQUENCE [LARGE SCALE GENOMIC DNA]</scope>
    <source>
        <strain evidence="3">Benny S71-1</strain>
    </source>
</reference>
<dbReference type="Proteomes" id="UP000278143">
    <property type="component" value="Unassembled WGS sequence"/>
</dbReference>
<dbReference type="AlphaFoldDB" id="A0A4P9Z460"/>
<feature type="non-terminal residue" evidence="2">
    <location>
        <position position="1"/>
    </location>
</feature>